<dbReference type="Proteomes" id="UP000278632">
    <property type="component" value="Unassembled WGS sequence"/>
</dbReference>
<proteinExistence type="predicted"/>
<organism evidence="1 2">
    <name type="scientific">Paraeggerthella hongkongensis</name>
    <dbReference type="NCBI Taxonomy" id="230658"/>
    <lineage>
        <taxon>Bacteria</taxon>
        <taxon>Bacillati</taxon>
        <taxon>Actinomycetota</taxon>
        <taxon>Coriobacteriia</taxon>
        <taxon>Eggerthellales</taxon>
        <taxon>Eggerthellaceae</taxon>
        <taxon>Paraeggerthella</taxon>
    </lineage>
</organism>
<name>A0A3N0BJN0_9ACTN</name>
<keyword evidence="2" id="KW-1185">Reference proteome</keyword>
<accession>A0A3N0BJN0</accession>
<reference evidence="2" key="1">
    <citation type="submission" date="2018-05" db="EMBL/GenBank/DDBJ databases">
        <title>Genome Sequencing of selected type strains of the family Eggerthellaceae.</title>
        <authorList>
            <person name="Danylec N."/>
            <person name="Stoll D.A."/>
            <person name="Doetsch A."/>
            <person name="Huch M."/>
        </authorList>
    </citation>
    <scope>NUCLEOTIDE SEQUENCE [LARGE SCALE GENOMIC DNA]</scope>
    <source>
        <strain evidence="2">DSM 16106</strain>
    </source>
</reference>
<dbReference type="Gene3D" id="3.40.960.10">
    <property type="entry name" value="VSR Endonuclease"/>
    <property type="match status" value="1"/>
</dbReference>
<sequence length="329" mass="36365">MKPMRVCFGHRTAFQMLRALCERELAETKGAVPRLPDRALSERELDGLIERIEGDRPGLSIDRPVHFILGTASRCRSTSRRVPHVSTVKMRGKPFLRLPGGIGVCSAPLACVQVAPSAKDKIDLLELAYELCGTYRSVRTSAAPAYQVPALASARSLRDFVFLNPSIRGARSVVRILPYVAEGSASPRETKQALLLGLPSSYGGYGLGIPRMNHEVKASAAARAISGKRSFRCDLCWPEAKLDVEYQSREMHGGEASRIGDSRRTNALMSMGWTVINVTNEELENFAATDAIAQTIRRHLGKRAQDGVPDRHARKLRLRRQLGLPVDRW</sequence>
<dbReference type="EMBL" id="QICD01000002">
    <property type="protein sequence ID" value="RNL48391.1"/>
    <property type="molecule type" value="Genomic_DNA"/>
</dbReference>
<dbReference type="InterPro" id="IPR011335">
    <property type="entry name" value="Restrct_endonuc-II-like"/>
</dbReference>
<evidence type="ECO:0000313" key="2">
    <source>
        <dbReference type="Proteomes" id="UP000278632"/>
    </source>
</evidence>
<evidence type="ECO:0000313" key="1">
    <source>
        <dbReference type="EMBL" id="RNL48391.1"/>
    </source>
</evidence>
<dbReference type="OrthoDB" id="3173471at2"/>
<comment type="caution">
    <text evidence="1">The sequence shown here is derived from an EMBL/GenBank/DDBJ whole genome shotgun (WGS) entry which is preliminary data.</text>
</comment>
<dbReference type="RefSeq" id="WP_123191311.1">
    <property type="nucleotide sequence ID" value="NZ_QICD01000002.1"/>
</dbReference>
<dbReference type="AlphaFoldDB" id="A0A3N0BJN0"/>
<protein>
    <submittedName>
        <fullName evidence="1">DUF559 domain-containing protein</fullName>
    </submittedName>
</protein>
<gene>
    <name evidence="1" type="ORF">DMP08_01905</name>
</gene>
<dbReference type="SUPFAM" id="SSF52980">
    <property type="entry name" value="Restriction endonuclease-like"/>
    <property type="match status" value="1"/>
</dbReference>